<organism evidence="7 8">
    <name type="scientific">Stentor coeruleus</name>
    <dbReference type="NCBI Taxonomy" id="5963"/>
    <lineage>
        <taxon>Eukaryota</taxon>
        <taxon>Sar</taxon>
        <taxon>Alveolata</taxon>
        <taxon>Ciliophora</taxon>
        <taxon>Postciliodesmatophora</taxon>
        <taxon>Heterotrichea</taxon>
        <taxon>Heterotrichida</taxon>
        <taxon>Stentoridae</taxon>
        <taxon>Stentor</taxon>
    </lineage>
</organism>
<name>A0A1R2B617_9CILI</name>
<dbReference type="Proteomes" id="UP000187209">
    <property type="component" value="Unassembled WGS sequence"/>
</dbReference>
<dbReference type="Pfam" id="PF00069">
    <property type="entry name" value="Pkinase"/>
    <property type="match status" value="1"/>
</dbReference>
<dbReference type="PANTHER" id="PTHR24346:SF82">
    <property type="entry name" value="KP78A-RELATED"/>
    <property type="match status" value="1"/>
</dbReference>
<dbReference type="PANTHER" id="PTHR24346">
    <property type="entry name" value="MAP/MICROTUBULE AFFINITY-REGULATING KINASE"/>
    <property type="match status" value="1"/>
</dbReference>
<evidence type="ECO:0000313" key="8">
    <source>
        <dbReference type="Proteomes" id="UP000187209"/>
    </source>
</evidence>
<comment type="caution">
    <text evidence="7">The sequence shown here is derived from an EMBL/GenBank/DDBJ whole genome shotgun (WGS) entry which is preliminary data.</text>
</comment>
<evidence type="ECO:0000313" key="7">
    <source>
        <dbReference type="EMBL" id="OMJ72115.1"/>
    </source>
</evidence>
<accession>A0A1R2B617</accession>
<dbReference type="GO" id="GO:0035556">
    <property type="term" value="P:intracellular signal transduction"/>
    <property type="evidence" value="ECO:0007669"/>
    <property type="project" value="TreeGrafter"/>
</dbReference>
<keyword evidence="5" id="KW-0067">ATP-binding</keyword>
<evidence type="ECO:0000256" key="3">
    <source>
        <dbReference type="ARBA" id="ARBA00022741"/>
    </source>
</evidence>
<gene>
    <name evidence="7" type="ORF">SteCoe_29523</name>
</gene>
<proteinExistence type="predicted"/>
<keyword evidence="8" id="KW-1185">Reference proteome</keyword>
<dbReference type="AlphaFoldDB" id="A0A1R2B617"/>
<feature type="domain" description="Protein kinase" evidence="6">
    <location>
        <begin position="16"/>
        <end position="287"/>
    </location>
</feature>
<protein>
    <recommendedName>
        <fullName evidence="6">Protein kinase domain-containing protein</fullName>
    </recommendedName>
</protein>
<evidence type="ECO:0000256" key="4">
    <source>
        <dbReference type="ARBA" id="ARBA00022777"/>
    </source>
</evidence>
<reference evidence="7 8" key="1">
    <citation type="submission" date="2016-11" db="EMBL/GenBank/DDBJ databases">
        <title>The macronuclear genome of Stentor coeruleus: a giant cell with tiny introns.</title>
        <authorList>
            <person name="Slabodnick M."/>
            <person name="Ruby J.G."/>
            <person name="Reiff S.B."/>
            <person name="Swart E.C."/>
            <person name="Gosai S."/>
            <person name="Prabakaran S."/>
            <person name="Witkowska E."/>
            <person name="Larue G.E."/>
            <person name="Fisher S."/>
            <person name="Freeman R.M."/>
            <person name="Gunawardena J."/>
            <person name="Chu W."/>
            <person name="Stover N.A."/>
            <person name="Gregory B.D."/>
            <person name="Nowacki M."/>
            <person name="Derisi J."/>
            <person name="Roy S.W."/>
            <person name="Marshall W.F."/>
            <person name="Sood P."/>
        </authorList>
    </citation>
    <scope>NUCLEOTIDE SEQUENCE [LARGE SCALE GENOMIC DNA]</scope>
    <source>
        <strain evidence="7">WM001</strain>
    </source>
</reference>
<dbReference type="GO" id="GO:0004674">
    <property type="term" value="F:protein serine/threonine kinase activity"/>
    <property type="evidence" value="ECO:0007669"/>
    <property type="project" value="UniProtKB-KW"/>
</dbReference>
<evidence type="ECO:0000256" key="2">
    <source>
        <dbReference type="ARBA" id="ARBA00022679"/>
    </source>
</evidence>
<dbReference type="GO" id="GO:0005524">
    <property type="term" value="F:ATP binding"/>
    <property type="evidence" value="ECO:0007669"/>
    <property type="project" value="UniProtKB-KW"/>
</dbReference>
<dbReference type="GO" id="GO:0005737">
    <property type="term" value="C:cytoplasm"/>
    <property type="evidence" value="ECO:0007669"/>
    <property type="project" value="TreeGrafter"/>
</dbReference>
<keyword evidence="1" id="KW-0723">Serine/threonine-protein kinase</keyword>
<dbReference type="EMBL" id="MPUH01000929">
    <property type="protein sequence ID" value="OMJ72115.1"/>
    <property type="molecule type" value="Genomic_DNA"/>
</dbReference>
<keyword evidence="2" id="KW-0808">Transferase</keyword>
<dbReference type="InterPro" id="IPR011009">
    <property type="entry name" value="Kinase-like_dom_sf"/>
</dbReference>
<dbReference type="OrthoDB" id="284573at2759"/>
<dbReference type="PROSITE" id="PS50011">
    <property type="entry name" value="PROTEIN_KINASE_DOM"/>
    <property type="match status" value="1"/>
</dbReference>
<dbReference type="InterPro" id="IPR000719">
    <property type="entry name" value="Prot_kinase_dom"/>
</dbReference>
<evidence type="ECO:0000256" key="1">
    <source>
        <dbReference type="ARBA" id="ARBA00022527"/>
    </source>
</evidence>
<dbReference type="SUPFAM" id="SSF56112">
    <property type="entry name" value="Protein kinase-like (PK-like)"/>
    <property type="match status" value="1"/>
</dbReference>
<evidence type="ECO:0000259" key="6">
    <source>
        <dbReference type="PROSITE" id="PS50011"/>
    </source>
</evidence>
<evidence type="ECO:0000256" key="5">
    <source>
        <dbReference type="ARBA" id="ARBA00022840"/>
    </source>
</evidence>
<sequence>MFTYNTCAALGDIDNYTVVKILSSGESSTVDLVKDKTNGSIYVCKLQKIRPVLNINEMRNQFYKEINLLRNSSHTNIIRLIDFSDYSNFRENNKYCYSCMYYLNEYCSGGDLLEFVKQHPLGIGEAYAKQIFCQIVSGLNFLHSHGYAHGDIRLENLVLTNENTVKFIDFEYIKDLNTKSSDFRGSNYYMAPEILRNEEFYPGIADVFAAGCVLFALVLGCPAFSEATPSDCNYRLLNLKPQEFWRRSEARIKCNISLELKDLLMGMIQYNPEKRINLDGVKNHNWLRVEAKL</sequence>
<keyword evidence="3" id="KW-0547">Nucleotide-binding</keyword>
<keyword evidence="4" id="KW-0418">Kinase</keyword>
<dbReference type="Gene3D" id="1.10.510.10">
    <property type="entry name" value="Transferase(Phosphotransferase) domain 1"/>
    <property type="match status" value="1"/>
</dbReference>